<sequence length="689" mass="76099">MRQGNEKSATPATINFEQATIDNPLKQYSPEVIQQNAIQFAKHFGFPGLEGLFVKAAFCARDPRLAPTVSGLTTEEKDALNAEIQGSVRFWNQPKQLKIAVLTCCLGAILQGWNQTGAAGANLSWPEELGLHIMPGHEDYNISDVFYFSGVNAISYFVAALFGSWISDPVQEILLGRRAAIFFAGLCIFAASIASAFVKSVGGLMAARVVLGIGMGCKASVIPIYSAEIAPAQIRGTLGVNWQIMDALGIALGYAANLIVADIGRVAWRVQFATAVLPTLFLLVLVFCAPESPRYLVKKKQYNKAYRSLLALRESPIIAARDLFYIHVQLLAETRLFSSRRDIGFNVVRNDTDSDLETNSIQTNLEGFGEAETYQDEIDKISYWDRVLQLWKVKRVRRSALASFAVMISQQLCGINVLAFYGSTFFESVNESRYQALWFSLGFGLANFIFALPAYSLVESWGRRPLLLISIPGMMISLIACGSCFYINGDSARIGAVSFFIFVFTFFYSPGVGPIPFATTSEIFMSVNREIGMSFGVFINLFFAGILTILVPPLTRIIGGAGTGIEYSRVQGRILYVFAGLNIIAFLLCYFLVPETSGATISKSAANMEYISLEEMNYIFDTPTRRHVEYQTRIVLPWAISRAMPWRNPLPRPEGLYQWSRYGTIETAEPLNEGGAIGDALSENESSMF</sequence>
<feature type="transmembrane region" description="Helical" evidence="7">
    <location>
        <begin position="238"/>
        <end position="260"/>
    </location>
</feature>
<dbReference type="InterPro" id="IPR005829">
    <property type="entry name" value="Sugar_transporter_CS"/>
</dbReference>
<evidence type="ECO:0000256" key="7">
    <source>
        <dbReference type="SAM" id="Phobius"/>
    </source>
</evidence>
<name>A0A6G1GDR2_9PEZI</name>
<dbReference type="Gene3D" id="1.20.1250.20">
    <property type="entry name" value="MFS general substrate transporter like domains"/>
    <property type="match status" value="1"/>
</dbReference>
<feature type="transmembrane region" description="Helical" evidence="7">
    <location>
        <begin position="400"/>
        <end position="422"/>
    </location>
</feature>
<comment type="subcellular location">
    <subcellularLocation>
        <location evidence="1">Membrane</location>
        <topology evidence="1">Multi-pass membrane protein</topology>
    </subcellularLocation>
</comment>
<gene>
    <name evidence="9 11" type="ORF">P152DRAFT_478646</name>
</gene>
<dbReference type="EMBL" id="ML975150">
    <property type="protein sequence ID" value="KAF1816050.1"/>
    <property type="molecule type" value="Genomic_DNA"/>
</dbReference>
<dbReference type="AlphaFoldDB" id="A0A6G1GDR2"/>
<keyword evidence="3" id="KW-0813">Transport</keyword>
<dbReference type="SUPFAM" id="SSF103473">
    <property type="entry name" value="MFS general substrate transporter"/>
    <property type="match status" value="1"/>
</dbReference>
<feature type="transmembrane region" description="Helical" evidence="7">
    <location>
        <begin position="145"/>
        <end position="167"/>
    </location>
</feature>
<dbReference type="InterPro" id="IPR003663">
    <property type="entry name" value="Sugar/inositol_transpt"/>
</dbReference>
<organism evidence="9">
    <name type="scientific">Eremomyces bilateralis CBS 781.70</name>
    <dbReference type="NCBI Taxonomy" id="1392243"/>
    <lineage>
        <taxon>Eukaryota</taxon>
        <taxon>Fungi</taxon>
        <taxon>Dikarya</taxon>
        <taxon>Ascomycota</taxon>
        <taxon>Pezizomycotina</taxon>
        <taxon>Dothideomycetes</taxon>
        <taxon>Dothideomycetes incertae sedis</taxon>
        <taxon>Eremomycetales</taxon>
        <taxon>Eremomycetaceae</taxon>
        <taxon>Eremomyces</taxon>
    </lineage>
</organism>
<keyword evidence="4 7" id="KW-0812">Transmembrane</keyword>
<evidence type="ECO:0000256" key="4">
    <source>
        <dbReference type="ARBA" id="ARBA00022692"/>
    </source>
</evidence>
<dbReference type="Proteomes" id="UP000504638">
    <property type="component" value="Unplaced"/>
</dbReference>
<evidence type="ECO:0000256" key="2">
    <source>
        <dbReference type="ARBA" id="ARBA00010992"/>
    </source>
</evidence>
<dbReference type="InterPro" id="IPR050814">
    <property type="entry name" value="Myo-inositol_Transporter"/>
</dbReference>
<dbReference type="InterPro" id="IPR036259">
    <property type="entry name" value="MFS_trans_sf"/>
</dbReference>
<dbReference type="GO" id="GO:0015791">
    <property type="term" value="P:polyol transmembrane transport"/>
    <property type="evidence" value="ECO:0007669"/>
    <property type="project" value="UniProtKB-ARBA"/>
</dbReference>
<evidence type="ECO:0000313" key="11">
    <source>
        <dbReference type="RefSeq" id="XP_033537681.1"/>
    </source>
</evidence>
<keyword evidence="5 7" id="KW-1133">Transmembrane helix</keyword>
<comment type="similarity">
    <text evidence="2">Belongs to the major facilitator superfamily. Sugar transporter (TC 2.A.1.1) family.</text>
</comment>
<feature type="transmembrane region" description="Helical" evidence="7">
    <location>
        <begin position="531"/>
        <end position="554"/>
    </location>
</feature>
<evidence type="ECO:0000259" key="8">
    <source>
        <dbReference type="PROSITE" id="PS50850"/>
    </source>
</evidence>
<feature type="transmembrane region" description="Helical" evidence="7">
    <location>
        <begin position="266"/>
        <end position="289"/>
    </location>
</feature>
<evidence type="ECO:0000313" key="10">
    <source>
        <dbReference type="Proteomes" id="UP000504638"/>
    </source>
</evidence>
<protein>
    <recommendedName>
        <fullName evidence="8">Major facilitator superfamily (MFS) profile domain-containing protein</fullName>
    </recommendedName>
</protein>
<dbReference type="PROSITE" id="PS50850">
    <property type="entry name" value="MFS"/>
    <property type="match status" value="1"/>
</dbReference>
<dbReference type="OrthoDB" id="6339427at2759"/>
<feature type="transmembrane region" description="Helical" evidence="7">
    <location>
        <begin position="179"/>
        <end position="198"/>
    </location>
</feature>
<dbReference type="GO" id="GO:0022857">
    <property type="term" value="F:transmembrane transporter activity"/>
    <property type="evidence" value="ECO:0007669"/>
    <property type="project" value="InterPro"/>
</dbReference>
<dbReference type="GeneID" id="54422240"/>
<proteinExistence type="inferred from homology"/>
<dbReference type="RefSeq" id="XP_033537681.1">
    <property type="nucleotide sequence ID" value="XM_033681670.1"/>
</dbReference>
<dbReference type="GO" id="GO:0015798">
    <property type="term" value="P:myo-inositol transport"/>
    <property type="evidence" value="ECO:0007669"/>
    <property type="project" value="UniProtKB-ARBA"/>
</dbReference>
<evidence type="ECO:0000256" key="6">
    <source>
        <dbReference type="ARBA" id="ARBA00023136"/>
    </source>
</evidence>
<dbReference type="GO" id="GO:0016020">
    <property type="term" value="C:membrane"/>
    <property type="evidence" value="ECO:0007669"/>
    <property type="project" value="UniProtKB-SubCell"/>
</dbReference>
<accession>A0A6G1GDR2</accession>
<reference evidence="11" key="2">
    <citation type="submission" date="2020-04" db="EMBL/GenBank/DDBJ databases">
        <authorList>
            <consortium name="NCBI Genome Project"/>
        </authorList>
    </citation>
    <scope>NUCLEOTIDE SEQUENCE</scope>
    <source>
        <strain evidence="11">CBS 781.70</strain>
    </source>
</reference>
<dbReference type="PRINTS" id="PR00171">
    <property type="entry name" value="SUGRTRNSPORT"/>
</dbReference>
<keyword evidence="10" id="KW-1185">Reference proteome</keyword>
<dbReference type="PANTHER" id="PTHR48020:SF40">
    <property type="entry name" value="MAJOR FACILITATOR SUPERFAMILY (MFS) PROFILE DOMAIN-CONTAINING PROTEIN"/>
    <property type="match status" value="1"/>
</dbReference>
<feature type="transmembrane region" description="Helical" evidence="7">
    <location>
        <begin position="434"/>
        <end position="454"/>
    </location>
</feature>
<feature type="transmembrane region" description="Helical" evidence="7">
    <location>
        <begin position="466"/>
        <end position="488"/>
    </location>
</feature>
<reference evidence="11" key="3">
    <citation type="submission" date="2025-04" db="UniProtKB">
        <authorList>
            <consortium name="RefSeq"/>
        </authorList>
    </citation>
    <scope>IDENTIFICATION</scope>
    <source>
        <strain evidence="11">CBS 781.70</strain>
    </source>
</reference>
<dbReference type="InterPro" id="IPR020846">
    <property type="entry name" value="MFS_dom"/>
</dbReference>
<dbReference type="PROSITE" id="PS00217">
    <property type="entry name" value="SUGAR_TRANSPORT_2"/>
    <property type="match status" value="1"/>
</dbReference>
<feature type="transmembrane region" description="Helical" evidence="7">
    <location>
        <begin position="204"/>
        <end position="226"/>
    </location>
</feature>
<feature type="domain" description="Major facilitator superfamily (MFS) profile" evidence="8">
    <location>
        <begin position="100"/>
        <end position="597"/>
    </location>
</feature>
<reference evidence="9 11" key="1">
    <citation type="submission" date="2020-01" db="EMBL/GenBank/DDBJ databases">
        <authorList>
            <consortium name="DOE Joint Genome Institute"/>
            <person name="Haridas S."/>
            <person name="Albert R."/>
            <person name="Binder M."/>
            <person name="Bloem J."/>
            <person name="Labutti K."/>
            <person name="Salamov A."/>
            <person name="Andreopoulos B."/>
            <person name="Baker S.E."/>
            <person name="Barry K."/>
            <person name="Bills G."/>
            <person name="Bluhm B.H."/>
            <person name="Cannon C."/>
            <person name="Castanera R."/>
            <person name="Culley D.E."/>
            <person name="Daum C."/>
            <person name="Ezra D."/>
            <person name="Gonzalez J.B."/>
            <person name="Henrissat B."/>
            <person name="Kuo A."/>
            <person name="Liang C."/>
            <person name="Lipzen A."/>
            <person name="Lutzoni F."/>
            <person name="Magnuson J."/>
            <person name="Mondo S."/>
            <person name="Nolan M."/>
            <person name="Ohm R."/>
            <person name="Pangilinan J."/>
            <person name="Park H.-J."/>
            <person name="Ramirez L."/>
            <person name="Alfaro M."/>
            <person name="Sun H."/>
            <person name="Tritt A."/>
            <person name="Yoshinaga Y."/>
            <person name="Zwiers L.-H."/>
            <person name="Turgeon B.G."/>
            <person name="Goodwin S.B."/>
            <person name="Spatafora J.W."/>
            <person name="Crous P.W."/>
            <person name="Grigoriev I.V."/>
        </authorList>
    </citation>
    <scope>NUCLEOTIDE SEQUENCE</scope>
    <source>
        <strain evidence="9 11">CBS 781.70</strain>
    </source>
</reference>
<evidence type="ECO:0000256" key="1">
    <source>
        <dbReference type="ARBA" id="ARBA00004141"/>
    </source>
</evidence>
<dbReference type="InterPro" id="IPR005828">
    <property type="entry name" value="MFS_sugar_transport-like"/>
</dbReference>
<feature type="transmembrane region" description="Helical" evidence="7">
    <location>
        <begin position="99"/>
        <end position="125"/>
    </location>
</feature>
<evidence type="ECO:0000256" key="3">
    <source>
        <dbReference type="ARBA" id="ARBA00022448"/>
    </source>
</evidence>
<dbReference type="PANTHER" id="PTHR48020">
    <property type="entry name" value="PROTON MYO-INOSITOL COTRANSPORTER"/>
    <property type="match status" value="1"/>
</dbReference>
<feature type="transmembrane region" description="Helical" evidence="7">
    <location>
        <begin position="494"/>
        <end position="519"/>
    </location>
</feature>
<evidence type="ECO:0000313" key="9">
    <source>
        <dbReference type="EMBL" id="KAF1816050.1"/>
    </source>
</evidence>
<dbReference type="Pfam" id="PF00083">
    <property type="entry name" value="Sugar_tr"/>
    <property type="match status" value="2"/>
</dbReference>
<feature type="transmembrane region" description="Helical" evidence="7">
    <location>
        <begin position="574"/>
        <end position="593"/>
    </location>
</feature>
<evidence type="ECO:0000256" key="5">
    <source>
        <dbReference type="ARBA" id="ARBA00022989"/>
    </source>
</evidence>
<keyword evidence="6 7" id="KW-0472">Membrane</keyword>